<dbReference type="AlphaFoldDB" id="A0A6L6J0T2"/>
<evidence type="ECO:0000313" key="3">
    <source>
        <dbReference type="EMBL" id="MTH66173.1"/>
    </source>
</evidence>
<evidence type="ECO:0000313" key="4">
    <source>
        <dbReference type="Proteomes" id="UP000478740"/>
    </source>
</evidence>
<dbReference type="Gene3D" id="3.30.1690.10">
    <property type="entry name" value="TcpA-like pilin"/>
    <property type="match status" value="1"/>
</dbReference>
<keyword evidence="4" id="KW-1185">Reference proteome</keyword>
<reference evidence="3 4" key="1">
    <citation type="submission" date="2019-11" db="EMBL/GenBank/DDBJ databases">
        <authorList>
            <person name="Dong K."/>
        </authorList>
    </citation>
    <scope>NUCLEOTIDE SEQUENCE [LARGE SCALE GENOMIC DNA]</scope>
    <source>
        <strain evidence="3 4">DK608</strain>
    </source>
</reference>
<accession>A0A6L6J0T2</accession>
<sequence length="181" mass="18967">MKIEAIKNRMNARKRGADMTQALLYAAFAIVVLISVLAMYQVVTLNSNKTTAARTVSTAAQEARTLFRNSVNFTGLNNEMLIQAGAVPTDAISGNETITLPYQGTVAFAPTAAGADEGKFQATVTLSPTRGGRALCTFLSSGAASEVITGPMGAEYKLASTPAKACDATTGTNTFAVIYER</sequence>
<dbReference type="InterPro" id="IPR045584">
    <property type="entry name" value="Pilin-like"/>
</dbReference>
<dbReference type="InterPro" id="IPR014911">
    <property type="entry name" value="PilS_N"/>
</dbReference>
<keyword evidence="1" id="KW-1133">Transmembrane helix</keyword>
<dbReference type="EMBL" id="WMII01000023">
    <property type="protein sequence ID" value="MTH66173.1"/>
    <property type="molecule type" value="Genomic_DNA"/>
</dbReference>
<evidence type="ECO:0000259" key="2">
    <source>
        <dbReference type="Pfam" id="PF08805"/>
    </source>
</evidence>
<comment type="caution">
    <text evidence="3">The sequence shown here is derived from an EMBL/GenBank/DDBJ whole genome shotgun (WGS) entry which is preliminary data.</text>
</comment>
<feature type="transmembrane region" description="Helical" evidence="1">
    <location>
        <begin position="21"/>
        <end position="40"/>
    </location>
</feature>
<keyword evidence="1" id="KW-0472">Membrane</keyword>
<dbReference type="SUPFAM" id="SSF54523">
    <property type="entry name" value="Pili subunits"/>
    <property type="match status" value="1"/>
</dbReference>
<proteinExistence type="predicted"/>
<keyword evidence="1" id="KW-0812">Transmembrane</keyword>
<organism evidence="3 4">
    <name type="scientific">Paracoccus shanxieyensis</name>
    <dbReference type="NCBI Taxonomy" id="2675752"/>
    <lineage>
        <taxon>Bacteria</taxon>
        <taxon>Pseudomonadati</taxon>
        <taxon>Pseudomonadota</taxon>
        <taxon>Alphaproteobacteria</taxon>
        <taxon>Rhodobacterales</taxon>
        <taxon>Paracoccaceae</taxon>
        <taxon>Paracoccus</taxon>
    </lineage>
</organism>
<gene>
    <name evidence="3" type="ORF">GL284_18105</name>
</gene>
<dbReference type="Pfam" id="PF08805">
    <property type="entry name" value="PilS"/>
    <property type="match status" value="1"/>
</dbReference>
<evidence type="ECO:0000256" key="1">
    <source>
        <dbReference type="SAM" id="Phobius"/>
    </source>
</evidence>
<protein>
    <recommendedName>
        <fullName evidence="2">Type 4 secretion system PilS N-terminal domain-containing protein</fullName>
    </recommendedName>
</protein>
<dbReference type="Proteomes" id="UP000478740">
    <property type="component" value="Unassembled WGS sequence"/>
</dbReference>
<feature type="domain" description="Type 4 secretion system PilS N-terminal" evidence="2">
    <location>
        <begin position="49"/>
        <end position="174"/>
    </location>
</feature>
<dbReference type="RefSeq" id="WP_155045927.1">
    <property type="nucleotide sequence ID" value="NZ_WMIH01000024.1"/>
</dbReference>
<name>A0A6L6J0T2_9RHOB</name>